<sequence length="80" mass="8654">MLELRPNCECCNSDLPGDSPDALICSFECTFCRSCNDQHLHGRCPNCGGPLLSRPPRVGQALKNNPASSERILKAHPACS</sequence>
<accession>A0A3S8UKU1</accession>
<gene>
    <name evidence="1" type="ORF">EJA05_14580</name>
</gene>
<dbReference type="AlphaFoldDB" id="A0A3S8UKU1"/>
<dbReference type="EMBL" id="CP034338">
    <property type="protein sequence ID" value="AZL68883.1"/>
    <property type="molecule type" value="Genomic_DNA"/>
</dbReference>
<dbReference type="OrthoDB" id="9808883at2"/>
<evidence type="ECO:0000313" key="2">
    <source>
        <dbReference type="Proteomes" id="UP000268230"/>
    </source>
</evidence>
<proteinExistence type="predicted"/>
<dbReference type="Pfam" id="PF06906">
    <property type="entry name" value="DUF1272"/>
    <property type="match status" value="1"/>
</dbReference>
<evidence type="ECO:0000313" key="1">
    <source>
        <dbReference type="EMBL" id="AZL68883.1"/>
    </source>
</evidence>
<dbReference type="Proteomes" id="UP000268230">
    <property type="component" value="Chromosome"/>
</dbReference>
<organism evidence="1 2">
    <name type="scientific">Pseudomonas entomophila</name>
    <dbReference type="NCBI Taxonomy" id="312306"/>
    <lineage>
        <taxon>Bacteria</taxon>
        <taxon>Pseudomonadati</taxon>
        <taxon>Pseudomonadota</taxon>
        <taxon>Gammaproteobacteria</taxon>
        <taxon>Pseudomonadales</taxon>
        <taxon>Pseudomonadaceae</taxon>
        <taxon>Pseudomonas</taxon>
    </lineage>
</organism>
<name>A0A3S8UKU1_9PSED</name>
<protein>
    <submittedName>
        <fullName evidence="1">DUF1272 domain-containing protein</fullName>
    </submittedName>
</protein>
<dbReference type="InterPro" id="IPR010696">
    <property type="entry name" value="DUF1272"/>
</dbReference>
<dbReference type="KEGG" id="pory:EJA05_14580"/>
<reference evidence="1 2" key="1">
    <citation type="submission" date="2018-12" db="EMBL/GenBank/DDBJ databases">
        <authorList>
            <person name="Li S."/>
            <person name="Yang R."/>
            <person name="Chen G."/>
            <person name="Zou L."/>
            <person name="Zhang C."/>
            <person name="Chen Y."/>
            <person name="Liu Z."/>
            <person name="Li Y."/>
            <person name="Yan Y."/>
            <person name="Huang M."/>
            <person name="Chen T."/>
        </authorList>
    </citation>
    <scope>NUCLEOTIDE SEQUENCE [LARGE SCALE GENOMIC DNA]</scope>
    <source>
        <strain evidence="1 2">1257</strain>
    </source>
</reference>